<evidence type="ECO:0000256" key="4">
    <source>
        <dbReference type="ARBA" id="ARBA00022989"/>
    </source>
</evidence>
<evidence type="ECO:0000256" key="1">
    <source>
        <dbReference type="ARBA" id="ARBA00004141"/>
    </source>
</evidence>
<keyword evidence="9" id="KW-1185">Reference proteome</keyword>
<evidence type="ECO:0000259" key="7">
    <source>
        <dbReference type="Pfam" id="PF04138"/>
    </source>
</evidence>
<sequence length="127" mass="13708">MATPARIIRFAIIGVLIAVLYMLLYLAFLQIGMSLVAANALAFVIAIAAQYAGQARFTFERRLADPGQVLRFGVMTGCGFVTSALVTGLLGPMLGLEPWLAALMVMLVLPVQNFIIMTLWVFAKSAI</sequence>
<feature type="domain" description="GtrA/DPMS transmembrane" evidence="7">
    <location>
        <begin position="9"/>
        <end position="122"/>
    </location>
</feature>
<feature type="transmembrane region" description="Helical" evidence="6">
    <location>
        <begin position="72"/>
        <end position="93"/>
    </location>
</feature>
<organism evidence="8 9">
    <name type="scientific">Pseudosulfitobacter koreensis</name>
    <dbReference type="NCBI Taxonomy" id="2968472"/>
    <lineage>
        <taxon>Bacteria</taxon>
        <taxon>Pseudomonadati</taxon>
        <taxon>Pseudomonadota</taxon>
        <taxon>Alphaproteobacteria</taxon>
        <taxon>Rhodobacterales</taxon>
        <taxon>Roseobacteraceae</taxon>
        <taxon>Pseudosulfitobacter</taxon>
    </lineage>
</organism>
<reference evidence="8" key="1">
    <citation type="submission" date="2022-07" db="EMBL/GenBank/DDBJ databases">
        <title>Pseudosulfitobacter sp. strain AP-MA-4, whole genome sequence.</title>
        <authorList>
            <person name="Jiang Y."/>
        </authorList>
    </citation>
    <scope>NUCLEOTIDE SEQUENCE</scope>
    <source>
        <strain evidence="8">AP-MA-4</strain>
    </source>
</reference>
<name>A0ABT1Z3E6_9RHOB</name>
<feature type="transmembrane region" description="Helical" evidence="6">
    <location>
        <begin position="34"/>
        <end position="52"/>
    </location>
</feature>
<feature type="transmembrane region" description="Helical" evidence="6">
    <location>
        <begin position="7"/>
        <end position="28"/>
    </location>
</feature>
<evidence type="ECO:0000313" key="9">
    <source>
        <dbReference type="Proteomes" id="UP001165396"/>
    </source>
</evidence>
<keyword evidence="5 6" id="KW-0472">Membrane</keyword>
<evidence type="ECO:0000256" key="6">
    <source>
        <dbReference type="SAM" id="Phobius"/>
    </source>
</evidence>
<keyword evidence="3 6" id="KW-0812">Transmembrane</keyword>
<evidence type="ECO:0000256" key="3">
    <source>
        <dbReference type="ARBA" id="ARBA00022692"/>
    </source>
</evidence>
<comment type="subcellular location">
    <subcellularLocation>
        <location evidence="1">Membrane</location>
        <topology evidence="1">Multi-pass membrane protein</topology>
    </subcellularLocation>
</comment>
<dbReference type="Pfam" id="PF04138">
    <property type="entry name" value="GtrA_DPMS_TM"/>
    <property type="match status" value="1"/>
</dbReference>
<evidence type="ECO:0000256" key="5">
    <source>
        <dbReference type="ARBA" id="ARBA00023136"/>
    </source>
</evidence>
<protein>
    <submittedName>
        <fullName evidence="8">GtrA family protein</fullName>
    </submittedName>
</protein>
<evidence type="ECO:0000256" key="2">
    <source>
        <dbReference type="ARBA" id="ARBA00009399"/>
    </source>
</evidence>
<dbReference type="RefSeq" id="WP_258295426.1">
    <property type="nucleotide sequence ID" value="NZ_JANKJG010000011.1"/>
</dbReference>
<comment type="similarity">
    <text evidence="2">Belongs to the GtrA family.</text>
</comment>
<dbReference type="InterPro" id="IPR051401">
    <property type="entry name" value="GtrA_CellWall_Glycosyl"/>
</dbReference>
<accession>A0ABT1Z3E6</accession>
<proteinExistence type="inferred from homology"/>
<keyword evidence="4 6" id="KW-1133">Transmembrane helix</keyword>
<evidence type="ECO:0000313" key="8">
    <source>
        <dbReference type="EMBL" id="MCR8827655.1"/>
    </source>
</evidence>
<dbReference type="PANTHER" id="PTHR38459:SF1">
    <property type="entry name" value="PROPHAGE BACTOPRENOL-LINKED GLUCOSE TRANSLOCASE HOMOLOG"/>
    <property type="match status" value="1"/>
</dbReference>
<comment type="caution">
    <text evidence="8">The sequence shown here is derived from an EMBL/GenBank/DDBJ whole genome shotgun (WGS) entry which is preliminary data.</text>
</comment>
<dbReference type="Proteomes" id="UP001165396">
    <property type="component" value="Unassembled WGS sequence"/>
</dbReference>
<dbReference type="EMBL" id="JANKJG010000011">
    <property type="protein sequence ID" value="MCR8827655.1"/>
    <property type="molecule type" value="Genomic_DNA"/>
</dbReference>
<dbReference type="InterPro" id="IPR007267">
    <property type="entry name" value="GtrA_DPMS_TM"/>
</dbReference>
<gene>
    <name evidence="8" type="ORF">NTA49_14020</name>
</gene>
<feature type="transmembrane region" description="Helical" evidence="6">
    <location>
        <begin position="99"/>
        <end position="123"/>
    </location>
</feature>
<dbReference type="PANTHER" id="PTHR38459">
    <property type="entry name" value="PROPHAGE BACTOPRENOL-LINKED GLUCOSE TRANSLOCASE HOMOLOG"/>
    <property type="match status" value="1"/>
</dbReference>